<dbReference type="EMBL" id="MU150241">
    <property type="protein sequence ID" value="KAF9466644.1"/>
    <property type="molecule type" value="Genomic_DNA"/>
</dbReference>
<reference evidence="2" key="1">
    <citation type="submission" date="2020-11" db="EMBL/GenBank/DDBJ databases">
        <authorList>
            <consortium name="DOE Joint Genome Institute"/>
            <person name="Ahrendt S."/>
            <person name="Riley R."/>
            <person name="Andreopoulos W."/>
            <person name="Labutti K."/>
            <person name="Pangilinan J."/>
            <person name="Ruiz-Duenas F.J."/>
            <person name="Barrasa J.M."/>
            <person name="Sanchez-Garcia M."/>
            <person name="Camarero S."/>
            <person name="Miyauchi S."/>
            <person name="Serrano A."/>
            <person name="Linde D."/>
            <person name="Babiker R."/>
            <person name="Drula E."/>
            <person name="Ayuso-Fernandez I."/>
            <person name="Pacheco R."/>
            <person name="Padilla G."/>
            <person name="Ferreira P."/>
            <person name="Barriuso J."/>
            <person name="Kellner H."/>
            <person name="Castanera R."/>
            <person name="Alfaro M."/>
            <person name="Ramirez L."/>
            <person name="Pisabarro A.G."/>
            <person name="Kuo A."/>
            <person name="Tritt A."/>
            <person name="Lipzen A."/>
            <person name="He G."/>
            <person name="Yan M."/>
            <person name="Ng V."/>
            <person name="Cullen D."/>
            <person name="Martin F."/>
            <person name="Rosso M.-N."/>
            <person name="Henrissat B."/>
            <person name="Hibbett D."/>
            <person name="Martinez A.T."/>
            <person name="Grigoriev I.V."/>
        </authorList>
    </citation>
    <scope>NUCLEOTIDE SEQUENCE</scope>
    <source>
        <strain evidence="2">CBS 247.69</strain>
    </source>
</reference>
<dbReference type="InterPro" id="IPR014752">
    <property type="entry name" value="Arrestin-like_C"/>
</dbReference>
<comment type="caution">
    <text evidence="2">The sequence shown here is derived from an EMBL/GenBank/DDBJ whole genome shotgun (WGS) entry which is preliminary data.</text>
</comment>
<feature type="region of interest" description="Disordered" evidence="1">
    <location>
        <begin position="1"/>
        <end position="25"/>
    </location>
</feature>
<dbReference type="AlphaFoldDB" id="A0A9P6CN68"/>
<protein>
    <recommendedName>
        <fullName evidence="4">Arrestin-like N-terminal domain-containing protein</fullName>
    </recommendedName>
</protein>
<evidence type="ECO:0000256" key="1">
    <source>
        <dbReference type="SAM" id="MobiDB-lite"/>
    </source>
</evidence>
<gene>
    <name evidence="2" type="ORF">BDZ94DRAFT_1157821</name>
</gene>
<keyword evidence="3" id="KW-1185">Reference proteome</keyword>
<organism evidence="2 3">
    <name type="scientific">Collybia nuda</name>
    <dbReference type="NCBI Taxonomy" id="64659"/>
    <lineage>
        <taxon>Eukaryota</taxon>
        <taxon>Fungi</taxon>
        <taxon>Dikarya</taxon>
        <taxon>Basidiomycota</taxon>
        <taxon>Agaricomycotina</taxon>
        <taxon>Agaricomycetes</taxon>
        <taxon>Agaricomycetidae</taxon>
        <taxon>Agaricales</taxon>
        <taxon>Tricholomatineae</taxon>
        <taxon>Clitocybaceae</taxon>
        <taxon>Collybia</taxon>
    </lineage>
</organism>
<name>A0A9P6CN68_9AGAR</name>
<dbReference type="Gene3D" id="2.60.40.640">
    <property type="match status" value="1"/>
</dbReference>
<evidence type="ECO:0008006" key="4">
    <source>
        <dbReference type="Google" id="ProtNLM"/>
    </source>
</evidence>
<feature type="compositionally biased region" description="Polar residues" evidence="1">
    <location>
        <begin position="15"/>
        <end position="24"/>
    </location>
</feature>
<dbReference type="OrthoDB" id="3162660at2759"/>
<accession>A0A9P6CN68</accession>
<evidence type="ECO:0000313" key="3">
    <source>
        <dbReference type="Proteomes" id="UP000807353"/>
    </source>
</evidence>
<dbReference type="Proteomes" id="UP000807353">
    <property type="component" value="Unassembled WGS sequence"/>
</dbReference>
<sequence>MDVAPPPRYRRFSTRPGQVPQSGNELPIYTRRNTLAQPVIQREPTEHVYLLTEKNRAWVTLKIQSSAKSSKSLPTFFEKENINGSLEINADKGDSIHSITATVTGRIITGSGADDIFTFLSQSLPIWSKSADVPRLPSSSVGTSQSKLLGHCVWPLSIPIPKTVVAPSGTGDMQPFRLPETFLERHTSASVQYDFTIVISRGKLRSDSQIKTAFGYVPSSRPEPPSMLRQLAYQQNTPLPSPHHDPQGWKTLRPVSARGILYKSHQVEVQCTLSLPKPLCYTRGSVIPCFLTIDGQNSDTLDLFSTPSAIVVALHRRVRFFSKTSLARQEVSWNETIEEMGTAVWWPCMSLSSSAHSRHFEGEVKLPKDLRPTSAMGHFSISYSLVLRPFNVVHLVSDSRSLLSEPVEIATMHSKGPRPQAYAPPAYDTTPAIRPHDRYVALSAGAQGW</sequence>
<proteinExistence type="predicted"/>
<evidence type="ECO:0000313" key="2">
    <source>
        <dbReference type="EMBL" id="KAF9466644.1"/>
    </source>
</evidence>